<proteinExistence type="predicted"/>
<evidence type="ECO:0000313" key="3">
    <source>
        <dbReference type="Proteomes" id="UP000247973"/>
    </source>
</evidence>
<evidence type="ECO:0000256" key="1">
    <source>
        <dbReference type="SAM" id="Phobius"/>
    </source>
</evidence>
<comment type="caution">
    <text evidence="2">The sequence shown here is derived from an EMBL/GenBank/DDBJ whole genome shotgun (WGS) entry which is preliminary data.</text>
</comment>
<organism evidence="2 3">
    <name type="scientific">Dysgonomonas alginatilytica</name>
    <dbReference type="NCBI Taxonomy" id="1605892"/>
    <lineage>
        <taxon>Bacteria</taxon>
        <taxon>Pseudomonadati</taxon>
        <taxon>Bacteroidota</taxon>
        <taxon>Bacteroidia</taxon>
        <taxon>Bacteroidales</taxon>
        <taxon>Dysgonomonadaceae</taxon>
        <taxon>Dysgonomonas</taxon>
    </lineage>
</organism>
<gene>
    <name evidence="2" type="ORF">CLV62_13629</name>
</gene>
<dbReference type="EMBL" id="QICL01000036">
    <property type="protein sequence ID" value="PXV59408.1"/>
    <property type="molecule type" value="Genomic_DNA"/>
</dbReference>
<keyword evidence="3" id="KW-1185">Reference proteome</keyword>
<feature type="transmembrane region" description="Helical" evidence="1">
    <location>
        <begin position="24"/>
        <end position="47"/>
    </location>
</feature>
<keyword evidence="1" id="KW-1133">Transmembrane helix</keyword>
<feature type="transmembrane region" description="Helical" evidence="1">
    <location>
        <begin position="53"/>
        <end position="70"/>
    </location>
</feature>
<protein>
    <submittedName>
        <fullName evidence="2">Uncharacterized protein</fullName>
    </submittedName>
</protein>
<reference evidence="2 3" key="1">
    <citation type="submission" date="2018-03" db="EMBL/GenBank/DDBJ databases">
        <title>Genomic Encyclopedia of Archaeal and Bacterial Type Strains, Phase II (KMG-II): from individual species to whole genera.</title>
        <authorList>
            <person name="Goeker M."/>
        </authorList>
    </citation>
    <scope>NUCLEOTIDE SEQUENCE [LARGE SCALE GENOMIC DNA]</scope>
    <source>
        <strain evidence="2 3">DSM 100214</strain>
    </source>
</reference>
<keyword evidence="1" id="KW-0812">Transmembrane</keyword>
<dbReference type="Proteomes" id="UP000247973">
    <property type="component" value="Unassembled WGS sequence"/>
</dbReference>
<sequence length="75" mass="9154">MYLVFKKKYLLKEKTSFIKFNNRIYYILMFTLILLTLILSFIYLLNFSIFKNLIGQLILIILGWLEIIHLNHKKK</sequence>
<evidence type="ECO:0000313" key="2">
    <source>
        <dbReference type="EMBL" id="PXV59408.1"/>
    </source>
</evidence>
<dbReference type="AlphaFoldDB" id="A0A2V3PLB3"/>
<accession>A0A2V3PLB3</accession>
<keyword evidence="1" id="KW-0472">Membrane</keyword>
<name>A0A2V3PLB3_9BACT</name>